<dbReference type="HOGENOM" id="CLU_065947_2_0_11"/>
<keyword evidence="2" id="KW-0614">Plasmid</keyword>
<dbReference type="EMBL" id="CP002788">
    <property type="protein sequence ID" value="AEF43145.1"/>
    <property type="molecule type" value="Genomic_DNA"/>
</dbReference>
<dbReference type="InterPro" id="IPR053136">
    <property type="entry name" value="UTP_pyrophosphatase-like"/>
</dbReference>
<dbReference type="Pfam" id="PF01863">
    <property type="entry name" value="YgjP-like"/>
    <property type="match status" value="1"/>
</dbReference>
<dbReference type="Gene3D" id="3.30.2010.10">
    <property type="entry name" value="Metalloproteases ('zincins'), catalytic domain"/>
    <property type="match status" value="1"/>
</dbReference>
<evidence type="ECO:0000259" key="1">
    <source>
        <dbReference type="Pfam" id="PF01863"/>
    </source>
</evidence>
<proteinExistence type="predicted"/>
<protein>
    <recommendedName>
        <fullName evidence="1">YgjP-like metallopeptidase domain-containing protein</fullName>
    </recommendedName>
</protein>
<dbReference type="AlphaFoldDB" id="F6ESM4"/>
<dbReference type="PANTHER" id="PTHR30399">
    <property type="entry name" value="UNCHARACTERIZED PROTEIN YGJP"/>
    <property type="match status" value="1"/>
</dbReference>
<organism evidence="2 3">
    <name type="scientific">Hoyosella subflava (strain DSM 45089 / JCM 17490 / NBRC 109087 / DQS3-9A1)</name>
    <name type="common">Amycolicicoccus subflavus</name>
    <dbReference type="NCBI Taxonomy" id="443218"/>
    <lineage>
        <taxon>Bacteria</taxon>
        <taxon>Bacillati</taxon>
        <taxon>Actinomycetota</taxon>
        <taxon>Actinomycetes</taxon>
        <taxon>Mycobacteriales</taxon>
        <taxon>Hoyosellaceae</taxon>
        <taxon>Hoyosella</taxon>
    </lineage>
</organism>
<dbReference type="PANTHER" id="PTHR30399:SF1">
    <property type="entry name" value="UTP PYROPHOSPHATASE"/>
    <property type="match status" value="1"/>
</dbReference>
<sequence>MNPGVMTLRLDGMSVPVDTGGSSRKAKLTIDRDGSLRLTAAPDVERAELERFLASKRAWIYGKLAEKEAHSHTPVTKELVSGEGFLYLGRSYQLRITDTDDHRVSLRRGKLILPRSLSDSGHQHIIAWYCTTGLAWLKPRAKDWAARLRVDPQAVEVADLGNKWGAALPSGRVRIHWATMQLRPTLVEYVLAHELAHLREAHHGPAFWQLLGRVMPDYDQRKKQLADTGASLWQGHADLRSS</sequence>
<geneLocation type="plasmid" evidence="2 3">
    <name>pAS9A-2</name>
</geneLocation>
<name>F6ESM4_HOYSD</name>
<evidence type="ECO:0000313" key="3">
    <source>
        <dbReference type="Proteomes" id="UP000009235"/>
    </source>
</evidence>
<reference evidence="2 3" key="1">
    <citation type="journal article" date="2011" name="J. Bacteriol.">
        <title>Complete genome sequence of Amycolicicoccus subflavus DQS3-9A1T, an actinomycete isolated from crude oil-polluted soil.</title>
        <authorList>
            <person name="Cai M."/>
            <person name="Chen W.M."/>
            <person name="Nie Y."/>
            <person name="Chi C.Q."/>
            <person name="Wang Y.N."/>
            <person name="Tang Y.Q."/>
            <person name="Li G.Y."/>
            <person name="Wu X.L."/>
        </authorList>
    </citation>
    <scope>NUCLEOTIDE SEQUENCE [LARGE SCALE GENOMIC DNA]</scope>
    <source>
        <strain evidence="3">DSM 45089 / DQS3-9A1</strain>
        <plasmid evidence="2 3">pAS9A-2</plasmid>
    </source>
</reference>
<dbReference type="InterPro" id="IPR002725">
    <property type="entry name" value="YgjP-like_metallopeptidase"/>
</dbReference>
<keyword evidence="3" id="KW-1185">Reference proteome</keyword>
<feature type="domain" description="YgjP-like metallopeptidase" evidence="1">
    <location>
        <begin position="24"/>
        <end position="226"/>
    </location>
</feature>
<dbReference type="KEGG" id="asd:AS9A_P20101"/>
<dbReference type="RefSeq" id="WP_013798152.1">
    <property type="nucleotide sequence ID" value="NC_015561.1"/>
</dbReference>
<gene>
    <name evidence="2" type="ordered locus">AS9A_P20101</name>
</gene>
<evidence type="ECO:0000313" key="2">
    <source>
        <dbReference type="EMBL" id="AEF43145.1"/>
    </source>
</evidence>
<accession>F6ESM4</accession>
<dbReference type="CDD" id="cd07344">
    <property type="entry name" value="M48_yhfN_like"/>
    <property type="match status" value="1"/>
</dbReference>
<dbReference type="Proteomes" id="UP000009235">
    <property type="component" value="Plasmid pAS9A-2"/>
</dbReference>